<accession>A0A6J6SCD8</accession>
<evidence type="ECO:0000256" key="1">
    <source>
        <dbReference type="SAM" id="MobiDB-lite"/>
    </source>
</evidence>
<dbReference type="EMBL" id="CAFBMH010000050">
    <property type="protein sequence ID" value="CAB4910650.1"/>
    <property type="molecule type" value="Genomic_DNA"/>
</dbReference>
<evidence type="ECO:0000313" key="2">
    <source>
        <dbReference type="EMBL" id="CAB4732403.1"/>
    </source>
</evidence>
<reference evidence="2" key="1">
    <citation type="submission" date="2020-05" db="EMBL/GenBank/DDBJ databases">
        <authorList>
            <person name="Chiriac C."/>
            <person name="Salcher M."/>
            <person name="Ghai R."/>
            <person name="Kavagutti S V."/>
        </authorList>
    </citation>
    <scope>NUCLEOTIDE SEQUENCE</scope>
</reference>
<feature type="compositionally biased region" description="Basic residues" evidence="1">
    <location>
        <begin position="176"/>
        <end position="197"/>
    </location>
</feature>
<evidence type="ECO:0000313" key="3">
    <source>
        <dbReference type="EMBL" id="CAB4830986.1"/>
    </source>
</evidence>
<protein>
    <submittedName>
        <fullName evidence="2">Unannotated protein</fullName>
    </submittedName>
</protein>
<name>A0A6J6SCD8_9ZZZZ</name>
<dbReference type="AlphaFoldDB" id="A0A6J6SCD8"/>
<dbReference type="EMBL" id="CAEZYR010000013">
    <property type="protein sequence ID" value="CAB4732403.1"/>
    <property type="molecule type" value="Genomic_DNA"/>
</dbReference>
<sequence length="256" mass="28252">MSGKVSAPAGTGRKGSSLLTTAIQGIGWSGHGYEHVRFRPGVYVGGERRRNVSRETFQARFLYPSADSRAHESPPLIPSARPLEVPDWPNPASMSAERVLRVRPRRTGSSRVFGTPVRTDALTASMSRWSWRWSSLSPSAPKLATWNRAATECLERPATSPRTATIPDGSGWGRGRGSRSRTSRRAGCHATCVRRPRSPAPRREVWNSRARRRMAESCTAPSAVQHRDYRSGSTTRHEEVARAGHSAARQPLVHAR</sequence>
<evidence type="ECO:0000313" key="4">
    <source>
        <dbReference type="EMBL" id="CAB4910650.1"/>
    </source>
</evidence>
<organism evidence="2">
    <name type="scientific">freshwater metagenome</name>
    <dbReference type="NCBI Taxonomy" id="449393"/>
    <lineage>
        <taxon>unclassified sequences</taxon>
        <taxon>metagenomes</taxon>
        <taxon>ecological metagenomes</taxon>
    </lineage>
</organism>
<dbReference type="EMBL" id="CAFABA010000055">
    <property type="protein sequence ID" value="CAB4830986.1"/>
    <property type="molecule type" value="Genomic_DNA"/>
</dbReference>
<gene>
    <name evidence="2" type="ORF">UFOPK2754_00571</name>
    <name evidence="3" type="ORF">UFOPK3139_01463</name>
    <name evidence="4" type="ORF">UFOPK3543_01478</name>
</gene>
<feature type="region of interest" description="Disordered" evidence="1">
    <location>
        <begin position="156"/>
        <end position="256"/>
    </location>
</feature>
<feature type="compositionally biased region" description="Basic and acidic residues" evidence="1">
    <location>
        <begin position="225"/>
        <end position="242"/>
    </location>
</feature>
<proteinExistence type="predicted"/>